<dbReference type="NCBIfam" id="TIGR02779">
    <property type="entry name" value="NHEJ_ligase_lig"/>
    <property type="match status" value="1"/>
</dbReference>
<dbReference type="Proteomes" id="UP000321261">
    <property type="component" value="Unassembled WGS sequence"/>
</dbReference>
<feature type="domain" description="ATP-dependent DNA ligase family profile" evidence="5">
    <location>
        <begin position="153"/>
        <end position="286"/>
    </location>
</feature>
<name>A0A561SQI4_9PSEU</name>
<dbReference type="InterPro" id="IPR012310">
    <property type="entry name" value="DNA_ligase_ATP-dep_cent"/>
</dbReference>
<accession>A0A561SQI4</accession>
<keyword evidence="3" id="KW-0436">Ligase</keyword>
<keyword evidence="7" id="KW-1185">Reference proteome</keyword>
<dbReference type="AlphaFoldDB" id="A0A561SQI4"/>
<dbReference type="SUPFAM" id="SSF50249">
    <property type="entry name" value="Nucleic acid-binding proteins"/>
    <property type="match status" value="1"/>
</dbReference>
<dbReference type="GO" id="GO:0006310">
    <property type="term" value="P:DNA recombination"/>
    <property type="evidence" value="ECO:0007669"/>
    <property type="project" value="InterPro"/>
</dbReference>
<sequence>MNRRIQVSAGCAGGAASYRVYSAGSPVRPAESWAVELCGGPPLRDTRCQHGGVQPMLATPGALPSGPEWLFEVKWDGMRLLADVADGRVRLSSRSERDVTANFPELAALTGLAPDVLLDGEVVLLENGAPSFAALTERMHGPVAPRIAQARPVTFMVFDVLRLYGVPLLERPFAERRGTLERLDLASVPVLSLSPIYTDGAALLDATRERGMEGVVAKRRDGVYRPGRRSPSWTKVTHRHSQACVVGGWRPERSGSNRIGALLLGVPDGGVLRYVGRVGSGLAGERVQRLLRERLIQVEGPPFAGPLPRAEVAGARWCDPHMVVEVSHSGRTEAGRLWHPVFRGVRDDLDPAHVEFEA</sequence>
<comment type="caution">
    <text evidence="6">The sequence shown here is derived from an EMBL/GenBank/DDBJ whole genome shotgun (WGS) entry which is preliminary data.</text>
</comment>
<dbReference type="Gene3D" id="3.30.1490.70">
    <property type="match status" value="1"/>
</dbReference>
<gene>
    <name evidence="6" type="ORF">FHX44_113032</name>
</gene>
<dbReference type="GO" id="GO:0005524">
    <property type="term" value="F:ATP binding"/>
    <property type="evidence" value="ECO:0007669"/>
    <property type="project" value="InterPro"/>
</dbReference>
<dbReference type="CDD" id="cd07971">
    <property type="entry name" value="OBF_DNA_ligase_LigD"/>
    <property type="match status" value="1"/>
</dbReference>
<evidence type="ECO:0000313" key="7">
    <source>
        <dbReference type="Proteomes" id="UP000321261"/>
    </source>
</evidence>
<dbReference type="Gene3D" id="2.40.50.140">
    <property type="entry name" value="Nucleic acid-binding proteins"/>
    <property type="match status" value="1"/>
</dbReference>
<organism evidence="6 7">
    <name type="scientific">Pseudonocardia hierapolitana</name>
    <dbReference type="NCBI Taxonomy" id="1128676"/>
    <lineage>
        <taxon>Bacteria</taxon>
        <taxon>Bacillati</taxon>
        <taxon>Actinomycetota</taxon>
        <taxon>Actinomycetes</taxon>
        <taxon>Pseudonocardiales</taxon>
        <taxon>Pseudonocardiaceae</taxon>
        <taxon>Pseudonocardia</taxon>
    </lineage>
</organism>
<dbReference type="InterPro" id="IPR014146">
    <property type="entry name" value="LigD_ligase_dom"/>
</dbReference>
<evidence type="ECO:0000313" key="6">
    <source>
        <dbReference type="EMBL" id="TWF77127.1"/>
    </source>
</evidence>
<dbReference type="InterPro" id="IPR012340">
    <property type="entry name" value="NA-bd_OB-fold"/>
</dbReference>
<dbReference type="CDD" id="cd07906">
    <property type="entry name" value="Adenylation_DNA_ligase_LigD_LigC"/>
    <property type="match status" value="1"/>
</dbReference>
<dbReference type="SUPFAM" id="SSF56091">
    <property type="entry name" value="DNA ligase/mRNA capping enzyme, catalytic domain"/>
    <property type="match status" value="1"/>
</dbReference>
<evidence type="ECO:0000256" key="1">
    <source>
        <dbReference type="ARBA" id="ARBA00007572"/>
    </source>
</evidence>
<dbReference type="Pfam" id="PF04679">
    <property type="entry name" value="DNA_ligase_A_C"/>
    <property type="match status" value="1"/>
</dbReference>
<comment type="similarity">
    <text evidence="1">Belongs to the ATP-dependent DNA ligase family.</text>
</comment>
<proteinExistence type="inferred from homology"/>
<dbReference type="InterPro" id="IPR050191">
    <property type="entry name" value="ATP-dep_DNA_ligase"/>
</dbReference>
<dbReference type="PANTHER" id="PTHR45674">
    <property type="entry name" value="DNA LIGASE 1/3 FAMILY MEMBER"/>
    <property type="match status" value="1"/>
</dbReference>
<dbReference type="GO" id="GO:0003910">
    <property type="term" value="F:DNA ligase (ATP) activity"/>
    <property type="evidence" value="ECO:0007669"/>
    <property type="project" value="UniProtKB-EC"/>
</dbReference>
<evidence type="ECO:0000256" key="2">
    <source>
        <dbReference type="ARBA" id="ARBA00012727"/>
    </source>
</evidence>
<evidence type="ECO:0000256" key="4">
    <source>
        <dbReference type="ARBA" id="ARBA00034003"/>
    </source>
</evidence>
<dbReference type="Gene3D" id="3.30.470.30">
    <property type="entry name" value="DNA ligase/mRNA capping enzyme"/>
    <property type="match status" value="1"/>
</dbReference>
<evidence type="ECO:0000259" key="5">
    <source>
        <dbReference type="PROSITE" id="PS50160"/>
    </source>
</evidence>
<dbReference type="EMBL" id="VIWU01000001">
    <property type="protein sequence ID" value="TWF77127.1"/>
    <property type="molecule type" value="Genomic_DNA"/>
</dbReference>
<dbReference type="Pfam" id="PF01068">
    <property type="entry name" value="DNA_ligase_A_M"/>
    <property type="match status" value="1"/>
</dbReference>
<comment type="catalytic activity">
    <reaction evidence="4">
        <text>ATP + (deoxyribonucleotide)n-3'-hydroxyl + 5'-phospho-(deoxyribonucleotide)m = (deoxyribonucleotide)n+m + AMP + diphosphate.</text>
        <dbReference type="EC" id="6.5.1.1"/>
    </reaction>
</comment>
<protein>
    <recommendedName>
        <fullName evidence="2">DNA ligase (ATP)</fullName>
        <ecNumber evidence="2">6.5.1.1</ecNumber>
    </recommendedName>
</protein>
<dbReference type="GO" id="GO:0006281">
    <property type="term" value="P:DNA repair"/>
    <property type="evidence" value="ECO:0007669"/>
    <property type="project" value="InterPro"/>
</dbReference>
<dbReference type="InterPro" id="IPR012309">
    <property type="entry name" value="DNA_ligase_ATP-dep_C"/>
</dbReference>
<dbReference type="EC" id="6.5.1.1" evidence="2"/>
<dbReference type="PANTHER" id="PTHR45674:SF4">
    <property type="entry name" value="DNA LIGASE 1"/>
    <property type="match status" value="1"/>
</dbReference>
<dbReference type="PROSITE" id="PS50160">
    <property type="entry name" value="DNA_LIGASE_A3"/>
    <property type="match status" value="1"/>
</dbReference>
<evidence type="ECO:0000256" key="3">
    <source>
        <dbReference type="ARBA" id="ARBA00022598"/>
    </source>
</evidence>
<reference evidence="6 7" key="1">
    <citation type="submission" date="2019-06" db="EMBL/GenBank/DDBJ databases">
        <title>Sequencing the genomes of 1000 actinobacteria strains.</title>
        <authorList>
            <person name="Klenk H.-P."/>
        </authorList>
    </citation>
    <scope>NUCLEOTIDE SEQUENCE [LARGE SCALE GENOMIC DNA]</scope>
    <source>
        <strain evidence="6 7">DSM 45671</strain>
    </source>
</reference>